<dbReference type="InterPro" id="IPR016064">
    <property type="entry name" value="NAD/diacylglycerol_kinase_sf"/>
</dbReference>
<keyword evidence="3" id="KW-1185">Reference proteome</keyword>
<evidence type="ECO:0000313" key="3">
    <source>
        <dbReference type="Proteomes" id="UP000561459"/>
    </source>
</evidence>
<evidence type="ECO:0000259" key="1">
    <source>
        <dbReference type="Pfam" id="PF00781"/>
    </source>
</evidence>
<accession>A0A7W6BYE8</accession>
<sequence>MTQANTHDASDLSASKVWLVHNESSGSNDEAALEDLRAAFGDAGLALVGDTCFPREDAPKPADLDAASADTVAIFAGDGTISSIVAGLAGWQGTVLPLPGGTMNMMARRLHGDATGPEVIARFREGLVNRIYPPVIGSRHATGLTGALAGPGTAWADVREAMREPTLTDLWNSATEAFAQSTSGAKVACLNADCGREEGYTAITLTPQQDGIEGAGYYAESLLDFAKQGAALLQRDFRSGPHDGLGRHRTMRIACPDGKPMGLLIDGEPYDGAVEEEFSLDTSKIAFWATADAR</sequence>
<dbReference type="SUPFAM" id="SSF111331">
    <property type="entry name" value="NAD kinase/diacylglycerol kinase-like"/>
    <property type="match status" value="1"/>
</dbReference>
<protein>
    <recommendedName>
        <fullName evidence="1">DAGKc domain-containing protein</fullName>
    </recommendedName>
</protein>
<dbReference type="EMBL" id="JACIDY010000001">
    <property type="protein sequence ID" value="MBB3938735.1"/>
    <property type="molecule type" value="Genomic_DNA"/>
</dbReference>
<dbReference type="InterPro" id="IPR017438">
    <property type="entry name" value="ATP-NAD_kinase_N"/>
</dbReference>
<proteinExistence type="predicted"/>
<dbReference type="Gene3D" id="3.40.50.10330">
    <property type="entry name" value="Probable inorganic polyphosphate/atp-NAD kinase, domain 1"/>
    <property type="match status" value="1"/>
</dbReference>
<dbReference type="AlphaFoldDB" id="A0A7W6BYE8"/>
<reference evidence="2 3" key="1">
    <citation type="submission" date="2020-08" db="EMBL/GenBank/DDBJ databases">
        <title>Genomic Encyclopedia of Type Strains, Phase IV (KMG-IV): sequencing the most valuable type-strain genomes for metagenomic binning, comparative biology and taxonomic classification.</title>
        <authorList>
            <person name="Goeker M."/>
        </authorList>
    </citation>
    <scope>NUCLEOTIDE SEQUENCE [LARGE SCALE GENOMIC DNA]</scope>
    <source>
        <strain evidence="2 3">DSM 27568</strain>
    </source>
</reference>
<dbReference type="GO" id="GO:0016301">
    <property type="term" value="F:kinase activity"/>
    <property type="evidence" value="ECO:0007669"/>
    <property type="project" value="InterPro"/>
</dbReference>
<name>A0A7W6BYE8_9SPHN</name>
<dbReference type="Proteomes" id="UP000561459">
    <property type="component" value="Unassembled WGS sequence"/>
</dbReference>
<dbReference type="Pfam" id="PF00781">
    <property type="entry name" value="DAGK_cat"/>
    <property type="match status" value="1"/>
</dbReference>
<dbReference type="InterPro" id="IPR001206">
    <property type="entry name" value="Diacylglycerol_kinase_cat_dom"/>
</dbReference>
<organism evidence="2 3">
    <name type="scientific">Novosphingobium fluoreni</name>
    <dbReference type="NCBI Taxonomy" id="1391222"/>
    <lineage>
        <taxon>Bacteria</taxon>
        <taxon>Pseudomonadati</taxon>
        <taxon>Pseudomonadota</taxon>
        <taxon>Alphaproteobacteria</taxon>
        <taxon>Sphingomonadales</taxon>
        <taxon>Sphingomonadaceae</taxon>
        <taxon>Novosphingobium</taxon>
    </lineage>
</organism>
<gene>
    <name evidence="2" type="ORF">GGR39_000364</name>
</gene>
<comment type="caution">
    <text evidence="2">The sequence shown here is derived from an EMBL/GenBank/DDBJ whole genome shotgun (WGS) entry which is preliminary data.</text>
</comment>
<dbReference type="RefSeq" id="WP_183615618.1">
    <property type="nucleotide sequence ID" value="NZ_JACIDY010000001.1"/>
</dbReference>
<evidence type="ECO:0000313" key="2">
    <source>
        <dbReference type="EMBL" id="MBB3938735.1"/>
    </source>
</evidence>
<feature type="domain" description="DAGKc" evidence="1">
    <location>
        <begin position="16"/>
        <end position="129"/>
    </location>
</feature>